<name>A0ABT3FLP5_9BACT</name>
<evidence type="ECO:0000313" key="3">
    <source>
        <dbReference type="EMBL" id="MCW1884495.1"/>
    </source>
</evidence>
<keyword evidence="4" id="KW-1185">Reference proteome</keyword>
<feature type="compositionally biased region" description="Basic and acidic residues" evidence="1">
    <location>
        <begin position="334"/>
        <end position="357"/>
    </location>
</feature>
<dbReference type="RefSeq" id="WP_264500455.1">
    <property type="nucleotide sequence ID" value="NZ_JAPDDS010000003.1"/>
</dbReference>
<feature type="region of interest" description="Disordered" evidence="1">
    <location>
        <begin position="399"/>
        <end position="473"/>
    </location>
</feature>
<accession>A0ABT3FLP5</accession>
<reference evidence="3 4" key="1">
    <citation type="submission" date="2022-10" db="EMBL/GenBank/DDBJ databases">
        <title>Luteolibacter flavescens strain MCCC 1K03193, whole genome shotgun sequencing project.</title>
        <authorList>
            <person name="Zhao G."/>
            <person name="Shen L."/>
        </authorList>
    </citation>
    <scope>NUCLEOTIDE SEQUENCE [LARGE SCALE GENOMIC DNA]</scope>
    <source>
        <strain evidence="3 4">MCCC 1K03193</strain>
    </source>
</reference>
<feature type="region of interest" description="Disordered" evidence="1">
    <location>
        <begin position="301"/>
        <end position="357"/>
    </location>
</feature>
<feature type="compositionally biased region" description="Acidic residues" evidence="1">
    <location>
        <begin position="453"/>
        <end position="465"/>
    </location>
</feature>
<evidence type="ECO:0000256" key="1">
    <source>
        <dbReference type="SAM" id="MobiDB-lite"/>
    </source>
</evidence>
<evidence type="ECO:0000313" key="4">
    <source>
        <dbReference type="Proteomes" id="UP001207930"/>
    </source>
</evidence>
<proteinExistence type="predicted"/>
<dbReference type="Proteomes" id="UP001207930">
    <property type="component" value="Unassembled WGS sequence"/>
</dbReference>
<feature type="compositionally biased region" description="Low complexity" evidence="1">
    <location>
        <begin position="399"/>
        <end position="423"/>
    </location>
</feature>
<dbReference type="Pfam" id="PF14238">
    <property type="entry name" value="DUF4340"/>
    <property type="match status" value="1"/>
</dbReference>
<feature type="domain" description="DUF4340" evidence="2">
    <location>
        <begin position="73"/>
        <end position="273"/>
    </location>
</feature>
<organism evidence="3 4">
    <name type="scientific">Luteolibacter flavescens</name>
    <dbReference type="NCBI Taxonomy" id="1859460"/>
    <lineage>
        <taxon>Bacteria</taxon>
        <taxon>Pseudomonadati</taxon>
        <taxon>Verrucomicrobiota</taxon>
        <taxon>Verrucomicrobiia</taxon>
        <taxon>Verrucomicrobiales</taxon>
        <taxon>Verrucomicrobiaceae</taxon>
        <taxon>Luteolibacter</taxon>
    </lineage>
</organism>
<comment type="caution">
    <text evidence="3">The sequence shown here is derived from an EMBL/GenBank/DDBJ whole genome shotgun (WGS) entry which is preliminary data.</text>
</comment>
<gene>
    <name evidence="3" type="ORF">OKA04_07110</name>
</gene>
<sequence length="473" mass="51161">MNKRQVVVLWITALLLAMAAYFSWTGKSKGFESKTQRSRGQTVLAEFPAEQVAKLKVSSGDETTTLVRKDGKWTVDEREGYPAKTASVTDFLRSLAEVQVVEGVEADPSYAPRFGMDPKSSKPEERGTEVVMSNDAGTEIAHITLGKNLQSASEDPMAAMMGGGGAVGRFIRNHSDSSGVYKVSEMFSALTPEPQRWLDEEFLKVEKIKSITVSPKAKPDEVDWKVARAEENGEFALDGAKAGESLDATVGNTLKSLFSYSRFEDVVPAKKAEEIAKPEDKRTIKIETFEGFAYTITLTATEAEKPKDADPEAPAPAPEESYLMTVDVAATLPAERKKDEKETEEDAKTKDKAFTDRKAELEKRLAAEKAFAGKTFKVTTYTVDALLKGRADILTKPEAPAAAGAPGSAMPFPPGAGAATAPIQIPPMPPRKPVEAVTPPISIPPAEEREAAPAEEEEQPAEEQPAEEKPPGE</sequence>
<dbReference type="InterPro" id="IPR025641">
    <property type="entry name" value="DUF4340"/>
</dbReference>
<dbReference type="EMBL" id="JAPDDS010000003">
    <property type="protein sequence ID" value="MCW1884495.1"/>
    <property type="molecule type" value="Genomic_DNA"/>
</dbReference>
<evidence type="ECO:0000259" key="2">
    <source>
        <dbReference type="Pfam" id="PF14238"/>
    </source>
</evidence>
<protein>
    <submittedName>
        <fullName evidence="3">DUF4340 domain-containing protein</fullName>
    </submittedName>
</protein>